<evidence type="ECO:0000313" key="2">
    <source>
        <dbReference type="Proteomes" id="UP001200145"/>
    </source>
</evidence>
<reference evidence="1 2" key="1">
    <citation type="submission" date="2022-01" db="EMBL/GenBank/DDBJ databases">
        <title>Flavihumibacter sp. nov., isolated from sediment of a river.</title>
        <authorList>
            <person name="Liu H."/>
        </authorList>
    </citation>
    <scope>NUCLEOTIDE SEQUENCE [LARGE SCALE GENOMIC DNA]</scope>
    <source>
        <strain evidence="1 2">RY-1</strain>
    </source>
</reference>
<gene>
    <name evidence="1" type="ORF">L0U88_11220</name>
</gene>
<dbReference type="Proteomes" id="UP001200145">
    <property type="component" value="Unassembled WGS sequence"/>
</dbReference>
<organism evidence="1 2">
    <name type="scientific">Flavihumibacter fluminis</name>
    <dbReference type="NCBI Taxonomy" id="2909236"/>
    <lineage>
        <taxon>Bacteria</taxon>
        <taxon>Pseudomonadati</taxon>
        <taxon>Bacteroidota</taxon>
        <taxon>Chitinophagia</taxon>
        <taxon>Chitinophagales</taxon>
        <taxon>Chitinophagaceae</taxon>
        <taxon>Flavihumibacter</taxon>
    </lineage>
</organism>
<dbReference type="Pfam" id="PF00300">
    <property type="entry name" value="His_Phos_1"/>
    <property type="match status" value="1"/>
</dbReference>
<protein>
    <submittedName>
        <fullName evidence="1">Histidine phosphatase family protein</fullName>
    </submittedName>
</protein>
<dbReference type="CDD" id="cd07067">
    <property type="entry name" value="HP_PGM_like"/>
    <property type="match status" value="1"/>
</dbReference>
<dbReference type="PANTHER" id="PTHR47623">
    <property type="entry name" value="OS09G0287300 PROTEIN"/>
    <property type="match status" value="1"/>
</dbReference>
<dbReference type="SUPFAM" id="SSF53254">
    <property type="entry name" value="Phosphoglycerate mutase-like"/>
    <property type="match status" value="1"/>
</dbReference>
<dbReference type="SMART" id="SM00855">
    <property type="entry name" value="PGAM"/>
    <property type="match status" value="1"/>
</dbReference>
<keyword evidence="2" id="KW-1185">Reference proteome</keyword>
<sequence length="163" mass="18577">MKTIYLVRHAKSSWGDLTQPDFDRPLNERGQKNAPEMARRLLDKQIQIDAFVTSTAKRALQTASHFIKTYDRNVEQLQLRDELYHAPPSVYREVISGLPDSISSVAIFGHNPGITEFVNSLTSTRIDNMPTCGIFAVQMDSNRWSDFPLTRKTFLFFDAPKLG</sequence>
<dbReference type="InterPro" id="IPR013078">
    <property type="entry name" value="His_Pase_superF_clade-1"/>
</dbReference>
<proteinExistence type="predicted"/>
<dbReference type="PANTHER" id="PTHR47623:SF1">
    <property type="entry name" value="OS09G0287300 PROTEIN"/>
    <property type="match status" value="1"/>
</dbReference>
<dbReference type="Gene3D" id="3.40.50.1240">
    <property type="entry name" value="Phosphoglycerate mutase-like"/>
    <property type="match status" value="1"/>
</dbReference>
<dbReference type="EMBL" id="JAKEVY010000003">
    <property type="protein sequence ID" value="MCF1715196.1"/>
    <property type="molecule type" value="Genomic_DNA"/>
</dbReference>
<dbReference type="InterPro" id="IPR029033">
    <property type="entry name" value="His_PPase_superfam"/>
</dbReference>
<comment type="caution">
    <text evidence="1">The sequence shown here is derived from an EMBL/GenBank/DDBJ whole genome shotgun (WGS) entry which is preliminary data.</text>
</comment>
<accession>A0ABS9BKN6</accession>
<dbReference type="RefSeq" id="WP_234866152.1">
    <property type="nucleotide sequence ID" value="NZ_JAKEVY010000003.1"/>
</dbReference>
<evidence type="ECO:0000313" key="1">
    <source>
        <dbReference type="EMBL" id="MCF1715196.1"/>
    </source>
</evidence>
<name>A0ABS9BKN6_9BACT</name>